<reference evidence="2 3" key="1">
    <citation type="journal article" date="2007" name="Nature">
        <title>Light stimulates growth of proteorhodopsin-containing marine Flavobacteria.</title>
        <authorList>
            <person name="Gomez-Consarnau L."/>
            <person name="Gonzalez J.M."/>
            <person name="Coll-Llado M."/>
            <person name="Gourdon P."/>
            <person name="Pascher T."/>
            <person name="Neutze R."/>
            <person name="Pedros-Alio C."/>
            <person name="Pinhassi J."/>
        </authorList>
    </citation>
    <scope>NUCLEOTIDE SEQUENCE [LARGE SCALE GENOMIC DNA]</scope>
    <source>
        <strain evidence="2 3">MED217</strain>
    </source>
</reference>
<gene>
    <name evidence="2" type="ORF">MED217_03185</name>
</gene>
<proteinExistence type="predicted"/>
<dbReference type="STRING" id="398720.MED217_03185"/>
<dbReference type="AlphaFoldDB" id="A3XJZ7"/>
<dbReference type="Proteomes" id="UP000001601">
    <property type="component" value="Unassembled WGS sequence"/>
</dbReference>
<accession>A3XJZ7</accession>
<keyword evidence="3" id="KW-1185">Reference proteome</keyword>
<dbReference type="HOGENOM" id="CLU_2465204_0_0_10"/>
<protein>
    <submittedName>
        <fullName evidence="2">Uncharacterized protein</fullName>
    </submittedName>
</protein>
<dbReference type="EMBL" id="AANC01000003">
    <property type="protein sequence ID" value="EAQ50121.1"/>
    <property type="molecule type" value="Genomic_DNA"/>
</dbReference>
<evidence type="ECO:0000313" key="3">
    <source>
        <dbReference type="Proteomes" id="UP000001601"/>
    </source>
</evidence>
<keyword evidence="1" id="KW-1133">Transmembrane helix</keyword>
<keyword evidence="1" id="KW-0472">Membrane</keyword>
<evidence type="ECO:0000313" key="2">
    <source>
        <dbReference type="EMBL" id="EAQ50121.1"/>
    </source>
</evidence>
<name>A3XJZ7_LEEBM</name>
<feature type="transmembrane region" description="Helical" evidence="1">
    <location>
        <begin position="6"/>
        <end position="29"/>
    </location>
</feature>
<comment type="caution">
    <text evidence="2">The sequence shown here is derived from an EMBL/GenBank/DDBJ whole genome shotgun (WGS) entry which is preliminary data.</text>
</comment>
<sequence length="88" mass="10221">MILESAHVLGFLLAVSLIAAGMVLICFCLRKKDRLASAYRCQQLQSKLEIHQIQIRTRALNLKQYDFQEYNLKEILMCQISPKWHSKA</sequence>
<keyword evidence="1" id="KW-0812">Transmembrane</keyword>
<evidence type="ECO:0000256" key="1">
    <source>
        <dbReference type="SAM" id="Phobius"/>
    </source>
</evidence>
<organism evidence="2 3">
    <name type="scientific">Leeuwenhoekiella blandensis (strain CECT 7118 / CCUG 51940 / KCTC 22103 / MED217)</name>
    <name type="common">Flavobacterium sp. (strain MED217)</name>
    <dbReference type="NCBI Taxonomy" id="398720"/>
    <lineage>
        <taxon>Bacteria</taxon>
        <taxon>Pseudomonadati</taxon>
        <taxon>Bacteroidota</taxon>
        <taxon>Flavobacteriia</taxon>
        <taxon>Flavobacteriales</taxon>
        <taxon>Flavobacteriaceae</taxon>
        <taxon>Leeuwenhoekiella</taxon>
    </lineage>
</organism>